<sequence>MEASLRCFVCHGKNVEAHQQ</sequence>
<dbReference type="EMBL" id="BMAV01009371">
    <property type="protein sequence ID" value="GFY53560.1"/>
    <property type="molecule type" value="Genomic_DNA"/>
</dbReference>
<name>A0A8X6XJ36_9ARAC</name>
<dbReference type="AlphaFoldDB" id="A0A8X6XJ36"/>
<accession>A0A8X6XJ36</accession>
<keyword evidence="2" id="KW-1185">Reference proteome</keyword>
<evidence type="ECO:0000313" key="1">
    <source>
        <dbReference type="EMBL" id="GFY53560.1"/>
    </source>
</evidence>
<organism evidence="1 2">
    <name type="scientific">Trichonephila inaurata madagascariensis</name>
    <dbReference type="NCBI Taxonomy" id="2747483"/>
    <lineage>
        <taxon>Eukaryota</taxon>
        <taxon>Metazoa</taxon>
        <taxon>Ecdysozoa</taxon>
        <taxon>Arthropoda</taxon>
        <taxon>Chelicerata</taxon>
        <taxon>Arachnida</taxon>
        <taxon>Araneae</taxon>
        <taxon>Araneomorphae</taxon>
        <taxon>Entelegynae</taxon>
        <taxon>Araneoidea</taxon>
        <taxon>Nephilidae</taxon>
        <taxon>Trichonephila</taxon>
        <taxon>Trichonephila inaurata</taxon>
    </lineage>
</organism>
<comment type="caution">
    <text evidence="1">The sequence shown here is derived from an EMBL/GenBank/DDBJ whole genome shotgun (WGS) entry which is preliminary data.</text>
</comment>
<proteinExistence type="predicted"/>
<feature type="non-terminal residue" evidence="1">
    <location>
        <position position="20"/>
    </location>
</feature>
<dbReference type="Proteomes" id="UP000886998">
    <property type="component" value="Unassembled WGS sequence"/>
</dbReference>
<gene>
    <name evidence="1" type="ORF">TNIN_16281</name>
</gene>
<protein>
    <submittedName>
        <fullName evidence="1">Uncharacterized protein</fullName>
    </submittedName>
</protein>
<reference evidence="1" key="1">
    <citation type="submission" date="2020-08" db="EMBL/GenBank/DDBJ databases">
        <title>Multicomponent nature underlies the extraordinary mechanical properties of spider dragline silk.</title>
        <authorList>
            <person name="Kono N."/>
            <person name="Nakamura H."/>
            <person name="Mori M."/>
            <person name="Yoshida Y."/>
            <person name="Ohtoshi R."/>
            <person name="Malay A.D."/>
            <person name="Moran D.A.P."/>
            <person name="Tomita M."/>
            <person name="Numata K."/>
            <person name="Arakawa K."/>
        </authorList>
    </citation>
    <scope>NUCLEOTIDE SEQUENCE</scope>
</reference>
<evidence type="ECO:0000313" key="2">
    <source>
        <dbReference type="Proteomes" id="UP000886998"/>
    </source>
</evidence>